<dbReference type="EMBL" id="CAJJDM010000034">
    <property type="protein sequence ID" value="CAD8063803.1"/>
    <property type="molecule type" value="Genomic_DNA"/>
</dbReference>
<sequence>MNPIIQDLFTQIKELYPQQQLVEFHQKCKEDDEFKKIIIQTENTKSLFESTDDRSILIDQLKNIINETKIAHKQSLLSAKQFEVASSEKQQVFNENTQLKNEIISMENYNYAQKIELSYFQELYNIIIEEEQQKKIDFFEAIQKEFQEIQIQLEQVSNVKRKNQIENEELKEKLKIKQQQFEKRRQHCDESIMKLEQDRKERFIKIFQEINFINQNFKDDEEQNELLEKLKKEEALIDLHLNPHQQKDYEYTQIIEKSNKLFSLYDTEVKKLLQQCNDYQKKSQKNQTISEKSDIFIVEQVKEYQGLLKILKQKQEQKLQLENLKSSQLNKLF</sequence>
<protein>
    <submittedName>
        <fullName evidence="3">Uncharacterized protein</fullName>
    </submittedName>
</protein>
<name>A0A8S1LE26_PARPR</name>
<organism evidence="3 4">
    <name type="scientific">Paramecium primaurelia</name>
    <dbReference type="NCBI Taxonomy" id="5886"/>
    <lineage>
        <taxon>Eukaryota</taxon>
        <taxon>Sar</taxon>
        <taxon>Alveolata</taxon>
        <taxon>Ciliophora</taxon>
        <taxon>Intramacronucleata</taxon>
        <taxon>Oligohymenophorea</taxon>
        <taxon>Peniculida</taxon>
        <taxon>Parameciidae</taxon>
        <taxon>Paramecium</taxon>
    </lineage>
</organism>
<evidence type="ECO:0000256" key="1">
    <source>
        <dbReference type="ARBA" id="ARBA00009550"/>
    </source>
</evidence>
<dbReference type="Proteomes" id="UP000688137">
    <property type="component" value="Unassembled WGS sequence"/>
</dbReference>
<reference evidence="3" key="1">
    <citation type="submission" date="2021-01" db="EMBL/GenBank/DDBJ databases">
        <authorList>
            <consortium name="Genoscope - CEA"/>
            <person name="William W."/>
        </authorList>
    </citation>
    <scope>NUCLEOTIDE SEQUENCE</scope>
</reference>
<gene>
    <name evidence="3" type="ORF">PPRIM_AZ9-3.1.T0350148</name>
</gene>
<accession>A0A8S1LE26</accession>
<comment type="caution">
    <text evidence="3">The sequence shown here is derived from an EMBL/GenBank/DDBJ whole genome shotgun (WGS) entry which is preliminary data.</text>
</comment>
<keyword evidence="2" id="KW-0175">Coiled coil</keyword>
<dbReference type="InterPro" id="IPR026183">
    <property type="entry name" value="Taxilin_fam"/>
</dbReference>
<proteinExistence type="inferred from homology"/>
<dbReference type="OMA" id="HCDESIM"/>
<dbReference type="AlphaFoldDB" id="A0A8S1LE26"/>
<dbReference type="GO" id="GO:0019905">
    <property type="term" value="F:syntaxin binding"/>
    <property type="evidence" value="ECO:0007669"/>
    <property type="project" value="InterPro"/>
</dbReference>
<evidence type="ECO:0000256" key="2">
    <source>
        <dbReference type="SAM" id="Coils"/>
    </source>
</evidence>
<feature type="coiled-coil region" evidence="2">
    <location>
        <begin position="304"/>
        <end position="331"/>
    </location>
</feature>
<evidence type="ECO:0000313" key="3">
    <source>
        <dbReference type="EMBL" id="CAD8063803.1"/>
    </source>
</evidence>
<evidence type="ECO:0000313" key="4">
    <source>
        <dbReference type="Proteomes" id="UP000688137"/>
    </source>
</evidence>
<dbReference type="Pfam" id="PF09728">
    <property type="entry name" value="Taxilin"/>
    <property type="match status" value="1"/>
</dbReference>
<comment type="similarity">
    <text evidence="1">Belongs to the taxilin family.</text>
</comment>
<feature type="coiled-coil region" evidence="2">
    <location>
        <begin position="139"/>
        <end position="230"/>
    </location>
</feature>
<keyword evidence="4" id="KW-1185">Reference proteome</keyword>